<keyword evidence="1" id="KW-0378">Hydrolase</keyword>
<dbReference type="PANTHER" id="PTHR45629">
    <property type="entry name" value="SNF2/RAD54 FAMILY MEMBER"/>
    <property type="match status" value="1"/>
</dbReference>
<dbReference type="GO" id="GO:0005634">
    <property type="term" value="C:nucleus"/>
    <property type="evidence" value="ECO:0007669"/>
    <property type="project" value="TreeGrafter"/>
</dbReference>
<evidence type="ECO:0000256" key="3">
    <source>
        <dbReference type="SAM" id="MobiDB-lite"/>
    </source>
</evidence>
<keyword evidence="2" id="KW-0175">Coiled coil</keyword>
<dbReference type="PROSITE" id="PS51194">
    <property type="entry name" value="HELICASE_CTER"/>
    <property type="match status" value="1"/>
</dbReference>
<gene>
    <name evidence="6" type="ORF">EZS28_018508</name>
</gene>
<feature type="region of interest" description="Disordered" evidence="3">
    <location>
        <begin position="484"/>
        <end position="503"/>
    </location>
</feature>
<dbReference type="PROSITE" id="PS51192">
    <property type="entry name" value="HELICASE_ATP_BIND_1"/>
    <property type="match status" value="1"/>
</dbReference>
<dbReference type="PANTHER" id="PTHR45629:SF7">
    <property type="entry name" value="DNA EXCISION REPAIR PROTEIN ERCC-6-RELATED"/>
    <property type="match status" value="1"/>
</dbReference>
<dbReference type="GO" id="GO:0006283">
    <property type="term" value="P:transcription-coupled nucleotide-excision repair"/>
    <property type="evidence" value="ECO:0007669"/>
    <property type="project" value="TreeGrafter"/>
</dbReference>
<dbReference type="InterPro" id="IPR014001">
    <property type="entry name" value="Helicase_ATP-bd"/>
</dbReference>
<dbReference type="InterPro" id="IPR038718">
    <property type="entry name" value="SNF2-like_sf"/>
</dbReference>
<dbReference type="InterPro" id="IPR027417">
    <property type="entry name" value="P-loop_NTPase"/>
</dbReference>
<organism evidence="6 7">
    <name type="scientific">Streblomastix strix</name>
    <dbReference type="NCBI Taxonomy" id="222440"/>
    <lineage>
        <taxon>Eukaryota</taxon>
        <taxon>Metamonada</taxon>
        <taxon>Preaxostyla</taxon>
        <taxon>Oxymonadida</taxon>
        <taxon>Streblomastigidae</taxon>
        <taxon>Streblomastix</taxon>
    </lineage>
</organism>
<dbReference type="Pfam" id="PF00271">
    <property type="entry name" value="Helicase_C"/>
    <property type="match status" value="1"/>
</dbReference>
<dbReference type="CDD" id="cd18793">
    <property type="entry name" value="SF2_C_SNF"/>
    <property type="match status" value="1"/>
</dbReference>
<evidence type="ECO:0000259" key="4">
    <source>
        <dbReference type="PROSITE" id="PS51192"/>
    </source>
</evidence>
<proteinExistence type="predicted"/>
<feature type="domain" description="Helicase C-terminal" evidence="5">
    <location>
        <begin position="334"/>
        <end position="484"/>
    </location>
</feature>
<feature type="region of interest" description="Disordered" evidence="3">
    <location>
        <begin position="619"/>
        <end position="670"/>
    </location>
</feature>
<dbReference type="InterPro" id="IPR049730">
    <property type="entry name" value="SNF2/RAD54-like_C"/>
</dbReference>
<reference evidence="6 7" key="1">
    <citation type="submission" date="2019-03" db="EMBL/GenBank/DDBJ databases">
        <title>Single cell metagenomics reveals metabolic interactions within the superorganism composed of flagellate Streblomastix strix and complex community of Bacteroidetes bacteria on its surface.</title>
        <authorList>
            <person name="Treitli S.C."/>
            <person name="Kolisko M."/>
            <person name="Husnik F."/>
            <person name="Keeling P."/>
            <person name="Hampl V."/>
        </authorList>
    </citation>
    <scope>NUCLEOTIDE SEQUENCE [LARGE SCALE GENOMIC DNA]</scope>
    <source>
        <strain evidence="6">ST1C</strain>
    </source>
</reference>
<dbReference type="InterPro" id="IPR000330">
    <property type="entry name" value="SNF2_N"/>
</dbReference>
<accession>A0A5J4VTG7</accession>
<feature type="compositionally biased region" description="Acidic residues" evidence="3">
    <location>
        <begin position="636"/>
        <end position="653"/>
    </location>
</feature>
<evidence type="ECO:0000256" key="1">
    <source>
        <dbReference type="ARBA" id="ARBA00022801"/>
    </source>
</evidence>
<dbReference type="GO" id="GO:0016787">
    <property type="term" value="F:hydrolase activity"/>
    <property type="evidence" value="ECO:0007669"/>
    <property type="project" value="UniProtKB-KW"/>
</dbReference>
<name>A0A5J4VTG7_9EUKA</name>
<dbReference type="Pfam" id="PF00176">
    <property type="entry name" value="SNF2-rel_dom"/>
    <property type="match status" value="1"/>
</dbReference>
<protein>
    <submittedName>
        <fullName evidence="6">Putative SNF2 family protein</fullName>
    </submittedName>
</protein>
<dbReference type="Gene3D" id="3.40.50.300">
    <property type="entry name" value="P-loop containing nucleotide triphosphate hydrolases"/>
    <property type="match status" value="2"/>
</dbReference>
<feature type="non-terminal residue" evidence="6">
    <location>
        <position position="670"/>
    </location>
</feature>
<dbReference type="GO" id="GO:0005524">
    <property type="term" value="F:ATP binding"/>
    <property type="evidence" value="ECO:0007669"/>
    <property type="project" value="InterPro"/>
</dbReference>
<comment type="caution">
    <text evidence="6">The sequence shown here is derived from an EMBL/GenBank/DDBJ whole genome shotgun (WGS) entry which is preliminary data.</text>
</comment>
<dbReference type="InterPro" id="IPR001650">
    <property type="entry name" value="Helicase_C-like"/>
</dbReference>
<dbReference type="GO" id="GO:0008094">
    <property type="term" value="F:ATP-dependent activity, acting on DNA"/>
    <property type="evidence" value="ECO:0007669"/>
    <property type="project" value="TreeGrafter"/>
</dbReference>
<dbReference type="EMBL" id="SNRW01005020">
    <property type="protein sequence ID" value="KAA6385964.1"/>
    <property type="molecule type" value="Genomic_DNA"/>
</dbReference>
<evidence type="ECO:0000313" key="6">
    <source>
        <dbReference type="EMBL" id="KAA6385964.1"/>
    </source>
</evidence>
<evidence type="ECO:0000259" key="5">
    <source>
        <dbReference type="PROSITE" id="PS51194"/>
    </source>
</evidence>
<feature type="compositionally biased region" description="Basic and acidic residues" evidence="3">
    <location>
        <begin position="619"/>
        <end position="635"/>
    </location>
</feature>
<dbReference type="Proteomes" id="UP000324800">
    <property type="component" value="Unassembled WGS sequence"/>
</dbReference>
<dbReference type="AlphaFoldDB" id="A0A5J4VTG7"/>
<dbReference type="SUPFAM" id="SSF52540">
    <property type="entry name" value="P-loop containing nucleoside triphosphate hydrolases"/>
    <property type="match status" value="2"/>
</dbReference>
<feature type="compositionally biased region" description="Low complexity" evidence="3">
    <location>
        <begin position="491"/>
        <end position="501"/>
    </location>
</feature>
<feature type="coiled-coil region" evidence="2">
    <location>
        <begin position="540"/>
        <end position="568"/>
    </location>
</feature>
<feature type="domain" description="Helicase ATP-binding" evidence="4">
    <location>
        <begin position="1"/>
        <end position="102"/>
    </location>
</feature>
<sequence length="670" mass="77632">MNEINGQDEQSTSSEDIEEYEGEKNALIITTYETVRSYPALFLPLNVQYVILDEGQRIKNPQTLISKVVRRFDTGHRIMLTGAPVQNRLEELWSLVDFAYPGRLGTLQAFKSQFGIPITLGTKGGASPHLARIAVRCALALKQLIQRVLLRRVKRRVCKELPPKREEYLNSEDVQLAVEGAKGSVNNNNSYSNYSSNQNDAANKWNDKRKHRSSHYTAIGMLRKICNHPDLFFFHSPEEDKPEKYLFWKKSGKMIVLKQMLTKWFESHVRYKKWIEEEQKRLLEEENERLDDYYDDGINNNNNEQGIQKDKDIIEDIQNKDNINEQEQNKENIQVNKPIKNKKNKQPPLPHKVLLFCQTRQMLGAIEEMVNLLSLPYIRMDGTTPVNKRQQLVQQFNDIKNYNEFLFLLTTKVGGIGINLTGADRARERAWRLGQTRPVHIVRLISAGTIEERIYERQIFKEIVGAKVVKGADQSVDDAAEAQMTLPSNKSSSSSSSSSSSTNKIDQIKNSFIFGFGNSSKYLFQAPPPLYIQTNKKKYKEKLLRENNEQQEREINEKKDIMKGMKTRQKIVNNINQLQFDENGENQLIEIDGVQKKKIKDEENRKQLLSIAKEMKQQGILKDKQKELEQEKENDNNENDNELEEEQEQDEQDILSSFIVRAGTEEEEKE</sequence>
<dbReference type="OrthoDB" id="413460at2759"/>
<dbReference type="InterPro" id="IPR050496">
    <property type="entry name" value="SNF2_RAD54_helicase_repair"/>
</dbReference>
<evidence type="ECO:0000256" key="2">
    <source>
        <dbReference type="SAM" id="Coils"/>
    </source>
</evidence>
<dbReference type="Gene3D" id="3.40.50.10810">
    <property type="entry name" value="Tandem AAA-ATPase domain"/>
    <property type="match status" value="1"/>
</dbReference>
<evidence type="ECO:0000313" key="7">
    <source>
        <dbReference type="Proteomes" id="UP000324800"/>
    </source>
</evidence>